<evidence type="ECO:0008006" key="3">
    <source>
        <dbReference type="Google" id="ProtNLM"/>
    </source>
</evidence>
<protein>
    <recommendedName>
        <fullName evidence="3">ATP-dependent DNA ligase family profile domain-containing protein</fullName>
    </recommendedName>
</protein>
<comment type="caution">
    <text evidence="1">The sequence shown here is derived from an EMBL/GenBank/DDBJ whole genome shotgun (WGS) entry which is preliminary data.</text>
</comment>
<organism evidence="1 2">
    <name type="scientific">Mesorhizobium dulcispinae</name>
    <dbReference type="NCBI Taxonomy" id="3072316"/>
    <lineage>
        <taxon>Bacteria</taxon>
        <taxon>Pseudomonadati</taxon>
        <taxon>Pseudomonadota</taxon>
        <taxon>Alphaproteobacteria</taxon>
        <taxon>Hyphomicrobiales</taxon>
        <taxon>Phyllobacteriaceae</taxon>
        <taxon>Mesorhizobium</taxon>
    </lineage>
</organism>
<dbReference type="EMBL" id="JAVIIZ010000019">
    <property type="protein sequence ID" value="MDX8475362.1"/>
    <property type="molecule type" value="Genomic_DNA"/>
</dbReference>
<proteinExistence type="predicted"/>
<gene>
    <name evidence="1" type="ORF">RFM27_25025</name>
</gene>
<evidence type="ECO:0000313" key="2">
    <source>
        <dbReference type="Proteomes" id="UP001271780"/>
    </source>
</evidence>
<reference evidence="1 2" key="1">
    <citation type="submission" date="2023-08" db="EMBL/GenBank/DDBJ databases">
        <title>Implementing the SeqCode for naming new Mesorhizobium species isolated from Vachellia karroo root nodules.</title>
        <authorList>
            <person name="Van Lill M."/>
        </authorList>
    </citation>
    <scope>NUCLEOTIDE SEQUENCE [LARGE SCALE GENOMIC DNA]</scope>
    <source>
        <strain evidence="1 2">VK23A</strain>
    </source>
</reference>
<sequence length="55" mass="6506">MRNASERLKFIRPLEPVQVETPPVSDDWLHDIKYDGFRTQLILDWAGACLHPHRH</sequence>
<dbReference type="RefSeq" id="WP_320318304.1">
    <property type="nucleotide sequence ID" value="NZ_JAVIIX010000018.1"/>
</dbReference>
<accession>A0ABU4XKT9</accession>
<evidence type="ECO:0000313" key="1">
    <source>
        <dbReference type="EMBL" id="MDX8475362.1"/>
    </source>
</evidence>
<name>A0ABU4XKT9_9HYPH</name>
<dbReference type="Proteomes" id="UP001271780">
    <property type="component" value="Unassembled WGS sequence"/>
</dbReference>
<keyword evidence="2" id="KW-1185">Reference proteome</keyword>